<dbReference type="OrthoDB" id="9768066at2"/>
<dbReference type="AlphaFoldDB" id="A0A327VRP3"/>
<evidence type="ECO:0000313" key="3">
    <source>
        <dbReference type="Proteomes" id="UP000249819"/>
    </source>
</evidence>
<accession>A0A327VRP3</accession>
<organism evidence="2 3">
    <name type="scientific">Chitinophaga dinghuensis</name>
    <dbReference type="NCBI Taxonomy" id="1539050"/>
    <lineage>
        <taxon>Bacteria</taxon>
        <taxon>Pseudomonadati</taxon>
        <taxon>Bacteroidota</taxon>
        <taxon>Chitinophagia</taxon>
        <taxon>Chitinophagales</taxon>
        <taxon>Chitinophagaceae</taxon>
        <taxon>Chitinophaga</taxon>
    </lineage>
</organism>
<protein>
    <submittedName>
        <fullName evidence="2">Uncharacterized protein</fullName>
    </submittedName>
</protein>
<reference evidence="2 3" key="1">
    <citation type="submission" date="2018-06" db="EMBL/GenBank/DDBJ databases">
        <title>Genomic Encyclopedia of Archaeal and Bacterial Type Strains, Phase II (KMG-II): from individual species to whole genera.</title>
        <authorList>
            <person name="Goeker M."/>
        </authorList>
    </citation>
    <scope>NUCLEOTIDE SEQUENCE [LARGE SCALE GENOMIC DNA]</scope>
    <source>
        <strain evidence="2 3">DSM 29821</strain>
    </source>
</reference>
<dbReference type="InterPro" id="IPR050458">
    <property type="entry name" value="LolB"/>
</dbReference>
<dbReference type="PANTHER" id="PTHR30634">
    <property type="entry name" value="OUTER MEMBRANE LOLAB LIPOPROTEIN INSERTION APPARATUS"/>
    <property type="match status" value="1"/>
</dbReference>
<sequence>MATHIMGIRHHGPGSARNVRARLEELKPDIILVEGPPEADTLLEWVGNEHLQPPIAILAYEPDAPHHSAFYPFAEYSPEWQAISYARQHRIPVRFMDLPLTHVFALDREKEAPAATDPTLNNEAAVPDTEQATFDPIALLATADGYTDGETWWDHMFEYRQQNEQVFDAVMEAMQTLREELAAHTDPRNELREAWMRKMIRQAEKEMYSEIAVICGAWHAPALQTMPPAKTDNELLKGLPKVKVACSWTPWTFHRLSFQSGYRAGIKSPGWYQHKWEHPADDGTRWLTNVARLFRDKQMDISTAHVLEAVRLSNALAAMRQLPAPALEELNEATIAILCNGDHLPMQLIEKELIVSNRIGSVPEDVPKAPLQADIEKQQKKLRLQVTADFKDYSLDLRQPNDLQRSIFLHRLHLLDINWGEQHRADGKGTFREQWRLQWAPELTVDIIDKSCWGNTVDAAASSYVTEMATRSTTIREVCRLLEDCIPAELPEATDMLINRVNNMAAASSDVLQLIEVLPPLVAITRYGNVRKTDAGLVLAILESMIARICIQLPPACTGVAEDAATAMLDQLYSLNDAIQTLQNNDITNAWQHALQLISRNPHAARSLAGYATRLLSDARLLSNEELVRTFSVAMSVGNNPADAAAWLEGFLRGSGSLLLVDDTLLHLLQNWVNDLGDDIFIQLLPLLRRTFAAFSSPERRQIGEKIKKGDNTSSSSKVLTNTEDNRGQLGVPVILQLLGYGQTKNQVIHE</sequence>
<name>A0A327VRP3_9BACT</name>
<comment type="caution">
    <text evidence="2">The sequence shown here is derived from an EMBL/GenBank/DDBJ whole genome shotgun (WGS) entry which is preliminary data.</text>
</comment>
<dbReference type="RefSeq" id="WP_111594428.1">
    <property type="nucleotide sequence ID" value="NZ_QLMA01000008.1"/>
</dbReference>
<keyword evidence="3" id="KW-1185">Reference proteome</keyword>
<evidence type="ECO:0000256" key="1">
    <source>
        <dbReference type="SAM" id="MobiDB-lite"/>
    </source>
</evidence>
<gene>
    <name evidence="2" type="ORF">CLV59_108241</name>
</gene>
<dbReference type="Pfam" id="PF18934">
    <property type="entry name" value="DUF5682"/>
    <property type="match status" value="1"/>
</dbReference>
<feature type="region of interest" description="Disordered" evidence="1">
    <location>
        <begin position="703"/>
        <end position="724"/>
    </location>
</feature>
<proteinExistence type="predicted"/>
<evidence type="ECO:0000313" key="2">
    <source>
        <dbReference type="EMBL" id="RAJ76720.1"/>
    </source>
</evidence>
<dbReference type="EMBL" id="QLMA01000008">
    <property type="protein sequence ID" value="RAJ76720.1"/>
    <property type="molecule type" value="Genomic_DNA"/>
</dbReference>
<dbReference type="Proteomes" id="UP000249819">
    <property type="component" value="Unassembled WGS sequence"/>
</dbReference>
<dbReference type="PANTHER" id="PTHR30634:SF14">
    <property type="match status" value="1"/>
</dbReference>
<dbReference type="InterPro" id="IPR043737">
    <property type="entry name" value="DUF5682"/>
</dbReference>
<feature type="compositionally biased region" description="Polar residues" evidence="1">
    <location>
        <begin position="712"/>
        <end position="723"/>
    </location>
</feature>